<sequence>MSSVGTTNLTAAALVTFEEVAVCFTKEEWALLDAGQRALHSQIMEENRRTDLGNDHAPRSSQETQVFW</sequence>
<dbReference type="InterPro" id="IPR036051">
    <property type="entry name" value="KRAB_dom_sf"/>
</dbReference>
<protein>
    <recommendedName>
        <fullName evidence="2">KRAB domain-containing protein</fullName>
    </recommendedName>
</protein>
<dbReference type="OMA" id="LGNDHAP"/>
<dbReference type="Gene3D" id="6.10.140.140">
    <property type="match status" value="1"/>
</dbReference>
<dbReference type="SMART" id="SM00349">
    <property type="entry name" value="KRAB"/>
    <property type="match status" value="1"/>
</dbReference>
<feature type="compositionally biased region" description="Basic and acidic residues" evidence="1">
    <location>
        <begin position="48"/>
        <end position="58"/>
    </location>
</feature>
<organism evidence="3 4">
    <name type="scientific">Varanus komodoensis</name>
    <name type="common">Komodo dragon</name>
    <dbReference type="NCBI Taxonomy" id="61221"/>
    <lineage>
        <taxon>Eukaryota</taxon>
        <taxon>Metazoa</taxon>
        <taxon>Chordata</taxon>
        <taxon>Craniata</taxon>
        <taxon>Vertebrata</taxon>
        <taxon>Euteleostomi</taxon>
        <taxon>Lepidosauria</taxon>
        <taxon>Squamata</taxon>
        <taxon>Bifurcata</taxon>
        <taxon>Unidentata</taxon>
        <taxon>Episquamata</taxon>
        <taxon>Toxicofera</taxon>
        <taxon>Anguimorpha</taxon>
        <taxon>Paleoanguimorpha</taxon>
        <taxon>Varanoidea</taxon>
        <taxon>Varanidae</taxon>
        <taxon>Varanus</taxon>
    </lineage>
</organism>
<dbReference type="SUPFAM" id="SSF109640">
    <property type="entry name" value="KRAB domain (Kruppel-associated box)"/>
    <property type="match status" value="1"/>
</dbReference>
<evidence type="ECO:0000259" key="2">
    <source>
        <dbReference type="PROSITE" id="PS50805"/>
    </source>
</evidence>
<dbReference type="AlphaFoldDB" id="A0A8D2LE12"/>
<evidence type="ECO:0000313" key="4">
    <source>
        <dbReference type="Proteomes" id="UP000694545"/>
    </source>
</evidence>
<dbReference type="PROSITE" id="PS50805">
    <property type="entry name" value="KRAB"/>
    <property type="match status" value="1"/>
</dbReference>
<feature type="region of interest" description="Disordered" evidence="1">
    <location>
        <begin position="48"/>
        <end position="68"/>
    </location>
</feature>
<name>A0A8D2LE12_VARKO</name>
<dbReference type="CDD" id="cd07765">
    <property type="entry name" value="KRAB_A-box"/>
    <property type="match status" value="1"/>
</dbReference>
<dbReference type="Pfam" id="PF01352">
    <property type="entry name" value="KRAB"/>
    <property type="match status" value="1"/>
</dbReference>
<keyword evidence="4" id="KW-1185">Reference proteome</keyword>
<dbReference type="Ensembl" id="ENSVKKT00000021627.1">
    <property type="protein sequence ID" value="ENSVKKP00000021102.1"/>
    <property type="gene ID" value="ENSVKKG00000014173.1"/>
</dbReference>
<proteinExistence type="predicted"/>
<dbReference type="Proteomes" id="UP000694545">
    <property type="component" value="Unplaced"/>
</dbReference>
<feature type="compositionally biased region" description="Polar residues" evidence="1">
    <location>
        <begin position="59"/>
        <end position="68"/>
    </location>
</feature>
<dbReference type="GO" id="GO:0006355">
    <property type="term" value="P:regulation of DNA-templated transcription"/>
    <property type="evidence" value="ECO:0007669"/>
    <property type="project" value="InterPro"/>
</dbReference>
<dbReference type="InterPro" id="IPR001909">
    <property type="entry name" value="KRAB"/>
</dbReference>
<feature type="domain" description="KRAB" evidence="2">
    <location>
        <begin position="15"/>
        <end position="68"/>
    </location>
</feature>
<evidence type="ECO:0000313" key="3">
    <source>
        <dbReference type="Ensembl" id="ENSVKKP00000021102.1"/>
    </source>
</evidence>
<evidence type="ECO:0000256" key="1">
    <source>
        <dbReference type="SAM" id="MobiDB-lite"/>
    </source>
</evidence>
<reference evidence="3" key="2">
    <citation type="submission" date="2025-09" db="UniProtKB">
        <authorList>
            <consortium name="Ensembl"/>
        </authorList>
    </citation>
    <scope>IDENTIFICATION</scope>
</reference>
<reference evidence="3" key="1">
    <citation type="submission" date="2025-08" db="UniProtKB">
        <authorList>
            <consortium name="Ensembl"/>
        </authorList>
    </citation>
    <scope>IDENTIFICATION</scope>
</reference>
<accession>A0A8D2LE12</accession>